<feature type="domain" description="Protein kinase" evidence="17">
    <location>
        <begin position="488"/>
        <end position="654"/>
    </location>
</feature>
<dbReference type="AlphaFoldDB" id="A0AAP0ERK9"/>
<dbReference type="InterPro" id="IPR000719">
    <property type="entry name" value="Prot_kinase_dom"/>
</dbReference>
<keyword evidence="13" id="KW-1015">Disulfide bond</keyword>
<dbReference type="GO" id="GO:0005524">
    <property type="term" value="F:ATP binding"/>
    <property type="evidence" value="ECO:0007669"/>
    <property type="project" value="UniProtKB-KW"/>
</dbReference>
<organism evidence="20 21">
    <name type="scientific">Stephania cephalantha</name>
    <dbReference type="NCBI Taxonomy" id="152367"/>
    <lineage>
        <taxon>Eukaryota</taxon>
        <taxon>Viridiplantae</taxon>
        <taxon>Streptophyta</taxon>
        <taxon>Embryophyta</taxon>
        <taxon>Tracheophyta</taxon>
        <taxon>Spermatophyta</taxon>
        <taxon>Magnoliopsida</taxon>
        <taxon>Ranunculales</taxon>
        <taxon>Menispermaceae</taxon>
        <taxon>Menispermoideae</taxon>
        <taxon>Cissampelideae</taxon>
        <taxon>Stephania</taxon>
    </lineage>
</organism>
<dbReference type="InterPro" id="IPR001480">
    <property type="entry name" value="Bulb-type_lectin_dom"/>
</dbReference>
<evidence type="ECO:0000256" key="14">
    <source>
        <dbReference type="ARBA" id="ARBA00023170"/>
    </source>
</evidence>
<dbReference type="InterPro" id="IPR036426">
    <property type="entry name" value="Bulb-type_lectin_dom_sf"/>
</dbReference>
<keyword evidence="14" id="KW-0675">Receptor</keyword>
<dbReference type="FunFam" id="2.90.10.10:FF:000001">
    <property type="entry name" value="G-type lectin S-receptor-like serine/threonine-protein kinase"/>
    <property type="match status" value="1"/>
</dbReference>
<dbReference type="EMBL" id="JBBNAG010000011">
    <property type="protein sequence ID" value="KAK9095597.1"/>
    <property type="molecule type" value="Genomic_DNA"/>
</dbReference>
<feature type="chain" id="PRO_5042923374" description="Receptor-like serine/threonine-protein kinase" evidence="16">
    <location>
        <begin position="25"/>
        <end position="654"/>
    </location>
</feature>
<dbReference type="Pfam" id="PF08276">
    <property type="entry name" value="PAN_2"/>
    <property type="match status" value="1"/>
</dbReference>
<dbReference type="SUPFAM" id="SSF51110">
    <property type="entry name" value="alpha-D-mannose-specific plant lectins"/>
    <property type="match status" value="1"/>
</dbReference>
<keyword evidence="3" id="KW-1003">Cell membrane</keyword>
<evidence type="ECO:0000313" key="20">
    <source>
        <dbReference type="EMBL" id="KAK9095597.1"/>
    </source>
</evidence>
<dbReference type="SMART" id="SM00473">
    <property type="entry name" value="PAN_AP"/>
    <property type="match status" value="1"/>
</dbReference>
<dbReference type="SMART" id="SM00108">
    <property type="entry name" value="B_lectin"/>
    <property type="match status" value="1"/>
</dbReference>
<keyword evidence="11" id="KW-1133">Transmembrane helix</keyword>
<dbReference type="InterPro" id="IPR000858">
    <property type="entry name" value="S_locus_glycoprot_dom"/>
</dbReference>
<dbReference type="InterPro" id="IPR001245">
    <property type="entry name" value="Ser-Thr/Tyr_kinase_cat_dom"/>
</dbReference>
<evidence type="ECO:0000256" key="11">
    <source>
        <dbReference type="ARBA" id="ARBA00022989"/>
    </source>
</evidence>
<dbReference type="PROSITE" id="PS50011">
    <property type="entry name" value="PROTEIN_KINASE_DOM"/>
    <property type="match status" value="1"/>
</dbReference>
<evidence type="ECO:0000256" key="1">
    <source>
        <dbReference type="ARBA" id="ARBA00004167"/>
    </source>
</evidence>
<evidence type="ECO:0000256" key="8">
    <source>
        <dbReference type="ARBA" id="ARBA00022741"/>
    </source>
</evidence>
<dbReference type="GO" id="GO:0005886">
    <property type="term" value="C:plasma membrane"/>
    <property type="evidence" value="ECO:0007669"/>
    <property type="project" value="UniProtKB-SubCell"/>
</dbReference>
<keyword evidence="7 16" id="KW-0732">Signal</keyword>
<evidence type="ECO:0000256" key="6">
    <source>
        <dbReference type="ARBA" id="ARBA00022692"/>
    </source>
</evidence>
<evidence type="ECO:0000259" key="19">
    <source>
        <dbReference type="PROSITE" id="PS50948"/>
    </source>
</evidence>
<dbReference type="Gene3D" id="2.90.10.10">
    <property type="entry name" value="Bulb-type lectin domain"/>
    <property type="match status" value="1"/>
</dbReference>
<evidence type="ECO:0008006" key="22">
    <source>
        <dbReference type="Google" id="ProtNLM"/>
    </source>
</evidence>
<keyword evidence="12" id="KW-0472">Membrane</keyword>
<dbReference type="Pfam" id="PF07714">
    <property type="entry name" value="PK_Tyr_Ser-Thr"/>
    <property type="match status" value="1"/>
</dbReference>
<comment type="caution">
    <text evidence="20">The sequence shown here is derived from an EMBL/GenBank/DDBJ whole genome shotgun (WGS) entry which is preliminary data.</text>
</comment>
<name>A0AAP0ERK9_9MAGN</name>
<feature type="domain" description="Bulb-type lectin" evidence="18">
    <location>
        <begin position="26"/>
        <end position="148"/>
    </location>
</feature>
<keyword evidence="5" id="KW-0808">Transferase</keyword>
<feature type="domain" description="Apple" evidence="19">
    <location>
        <begin position="350"/>
        <end position="431"/>
    </location>
</feature>
<evidence type="ECO:0000256" key="13">
    <source>
        <dbReference type="ARBA" id="ARBA00023157"/>
    </source>
</evidence>
<dbReference type="Pfam" id="PF00954">
    <property type="entry name" value="S_locus_glycop"/>
    <property type="match status" value="1"/>
</dbReference>
<dbReference type="PROSITE" id="PS50927">
    <property type="entry name" value="BULB_LECTIN"/>
    <property type="match status" value="1"/>
</dbReference>
<evidence type="ECO:0000256" key="10">
    <source>
        <dbReference type="ARBA" id="ARBA00022840"/>
    </source>
</evidence>
<dbReference type="PANTHER" id="PTHR32444:SF247">
    <property type="entry name" value="OS01G0958200 PROTEIN"/>
    <property type="match status" value="1"/>
</dbReference>
<dbReference type="CDD" id="cd00028">
    <property type="entry name" value="B_lectin"/>
    <property type="match status" value="1"/>
</dbReference>
<evidence type="ECO:0000259" key="17">
    <source>
        <dbReference type="PROSITE" id="PS50011"/>
    </source>
</evidence>
<evidence type="ECO:0000256" key="16">
    <source>
        <dbReference type="SAM" id="SignalP"/>
    </source>
</evidence>
<dbReference type="SMART" id="SM00220">
    <property type="entry name" value="S_TKc"/>
    <property type="match status" value="1"/>
</dbReference>
<evidence type="ECO:0000256" key="5">
    <source>
        <dbReference type="ARBA" id="ARBA00022679"/>
    </source>
</evidence>
<comment type="subcellular location">
    <subcellularLocation>
        <location evidence="2">Cell membrane</location>
    </subcellularLocation>
    <subcellularLocation>
        <location evidence="1">Membrane</location>
        <topology evidence="1">Single-pass membrane protein</topology>
    </subcellularLocation>
</comment>
<dbReference type="FunFam" id="1.10.510.10:FF:001019">
    <property type="entry name" value="G-type lectin S-receptor-like serine/threonine-protein kinase B120"/>
    <property type="match status" value="1"/>
</dbReference>
<dbReference type="GO" id="GO:0004674">
    <property type="term" value="F:protein serine/threonine kinase activity"/>
    <property type="evidence" value="ECO:0007669"/>
    <property type="project" value="UniProtKB-KW"/>
</dbReference>
<keyword evidence="4" id="KW-0723">Serine/threonine-protein kinase</keyword>
<dbReference type="PROSITE" id="PS00108">
    <property type="entry name" value="PROTEIN_KINASE_ST"/>
    <property type="match status" value="1"/>
</dbReference>
<keyword evidence="9" id="KW-0418">Kinase</keyword>
<keyword evidence="8" id="KW-0547">Nucleotide-binding</keyword>
<dbReference type="SUPFAM" id="SSF56112">
    <property type="entry name" value="Protein kinase-like (PK-like)"/>
    <property type="match status" value="1"/>
</dbReference>
<evidence type="ECO:0000256" key="3">
    <source>
        <dbReference type="ARBA" id="ARBA00022475"/>
    </source>
</evidence>
<dbReference type="Proteomes" id="UP001419268">
    <property type="component" value="Unassembled WGS sequence"/>
</dbReference>
<dbReference type="CDD" id="cd01098">
    <property type="entry name" value="PAN_AP_plant"/>
    <property type="match status" value="1"/>
</dbReference>
<dbReference type="PANTHER" id="PTHR32444">
    <property type="entry name" value="BULB-TYPE LECTIN DOMAIN-CONTAINING PROTEIN"/>
    <property type="match status" value="1"/>
</dbReference>
<proteinExistence type="predicted"/>
<evidence type="ECO:0000256" key="7">
    <source>
        <dbReference type="ARBA" id="ARBA00022729"/>
    </source>
</evidence>
<keyword evidence="6" id="KW-0812">Transmembrane</keyword>
<keyword evidence="15" id="KW-0325">Glycoprotein</keyword>
<accession>A0AAP0ERK9</accession>
<dbReference type="Gene3D" id="3.30.200.20">
    <property type="entry name" value="Phosphorylase Kinase, domain 1"/>
    <property type="match status" value="1"/>
</dbReference>
<keyword evidence="21" id="KW-1185">Reference proteome</keyword>
<evidence type="ECO:0000256" key="4">
    <source>
        <dbReference type="ARBA" id="ARBA00022527"/>
    </source>
</evidence>
<dbReference type="Pfam" id="PF01453">
    <property type="entry name" value="B_lectin"/>
    <property type="match status" value="1"/>
</dbReference>
<dbReference type="GO" id="GO:0048544">
    <property type="term" value="P:recognition of pollen"/>
    <property type="evidence" value="ECO:0007669"/>
    <property type="project" value="InterPro"/>
</dbReference>
<evidence type="ECO:0000313" key="21">
    <source>
        <dbReference type="Proteomes" id="UP001419268"/>
    </source>
</evidence>
<keyword evidence="10" id="KW-0067">ATP-binding</keyword>
<dbReference type="InterPro" id="IPR008271">
    <property type="entry name" value="Ser/Thr_kinase_AS"/>
</dbReference>
<dbReference type="InterPro" id="IPR003609">
    <property type="entry name" value="Pan_app"/>
</dbReference>
<evidence type="ECO:0000256" key="12">
    <source>
        <dbReference type="ARBA" id="ARBA00023136"/>
    </source>
</evidence>
<dbReference type="PROSITE" id="PS50948">
    <property type="entry name" value="PAN"/>
    <property type="match status" value="1"/>
</dbReference>
<feature type="signal peptide" evidence="16">
    <location>
        <begin position="1"/>
        <end position="24"/>
    </location>
</feature>
<evidence type="ECO:0000256" key="15">
    <source>
        <dbReference type="ARBA" id="ARBA00023180"/>
    </source>
</evidence>
<reference evidence="20 21" key="1">
    <citation type="submission" date="2024-01" db="EMBL/GenBank/DDBJ databases">
        <title>Genome assemblies of Stephania.</title>
        <authorList>
            <person name="Yang L."/>
        </authorList>
    </citation>
    <scope>NUCLEOTIDE SEQUENCE [LARGE SCALE GENOMIC DNA]</scope>
    <source>
        <strain evidence="20">JXDWG</strain>
        <tissue evidence="20">Leaf</tissue>
    </source>
</reference>
<gene>
    <name evidence="20" type="ORF">Scep_027066</name>
</gene>
<dbReference type="Gene3D" id="1.10.510.10">
    <property type="entry name" value="Transferase(Phosphotransferase) domain 1"/>
    <property type="match status" value="1"/>
</dbReference>
<protein>
    <recommendedName>
        <fullName evidence="22">Receptor-like serine/threonine-protein kinase</fullName>
    </recommendedName>
</protein>
<dbReference type="FunFam" id="3.30.200.20:FF:000330">
    <property type="entry name" value="G-type lectin S-receptor-like serine/threonine-protein kinase At4g03230"/>
    <property type="match status" value="1"/>
</dbReference>
<evidence type="ECO:0000256" key="2">
    <source>
        <dbReference type="ARBA" id="ARBA00004236"/>
    </source>
</evidence>
<evidence type="ECO:0000259" key="18">
    <source>
        <dbReference type="PROSITE" id="PS50927"/>
    </source>
</evidence>
<evidence type="ECO:0000256" key="9">
    <source>
        <dbReference type="ARBA" id="ARBA00022777"/>
    </source>
</evidence>
<dbReference type="InterPro" id="IPR011009">
    <property type="entry name" value="Kinase-like_dom_sf"/>
</dbReference>
<sequence length="654" mass="73086">MVKFSLPCFVVAACISCIASLTHAGSDTIAKNQQLSDGQTLVSAEGDFVLGFFSPPNSTNRYVGIWYGKLSPKTVVWVANRGRPLTDSNGELALNGDGSLVIVDRGSGHIVVSYGSASNANNTTAKLLDDGNLILSEGNDGSRSGRILWQSFENPTDTILPGMKLGVNLKTKQNHVLTSWRSEEDPSPGVYSFGANPSSSTQFFIWQDETIYWKTEIFSKNTLLPQLEINTAALQLRFKHLFNYSYITNEDEQYFTYSVSNYDFISRLVLDLYGKIKQYAWSEELEKWNILWTFPRDICDVYAPCGANCICDANSSILCKCSQGFEPVSHRKWESGNWSDGCQRRVKLKCGDEVGFLLLRNLKVPHLVPFQDGWGPDIKQCEAACRQDCSCTAYASANESKCLFLYNDLFNLQENYSGVHHVDEDVFIKVAASELEIAKRKEVLQLELPTEIIAISEFNSINASRKHQHGSDMQLFSFSTIAAATNNFSMANKLGEGGFGPVYMGKLHEGQEIAVKRLSRTSKQGLVEFTNEIKLIAKLQHKNLVRLLGCSIHGEEKMLIYEYMPNNSLDSFLFDVGKQRILDWGRRVGIIEGIARGLLYLHNYSRLRVIHRDLKASNILLDGEMNPKISDFGMARIFGLNESVACTGRIAGTR</sequence>